<keyword evidence="2" id="KW-0946">Virion</keyword>
<feature type="region of interest" description="Disordered" evidence="4">
    <location>
        <begin position="1"/>
        <end position="25"/>
    </location>
</feature>
<dbReference type="PROSITE" id="PS51688">
    <property type="entry name" value="ICA"/>
    <property type="match status" value="1"/>
</dbReference>
<sequence>MSNNKLITSTAPGVAPTTQQLGPHQLGVSTKDSKIYVNNGTEIIDVLGLVFEVPQTVTATRSYVVDGAALSISPETANNSFYMSFKTAAQTEVGRLGKVTTSSSNHDIKLQGIGAVGLHRDYITNDDHQMVLMSDGRTIVSAKPTSDGIFLRPKGYSETDNQWSIDSGGTVRHRHESGTAYDIRDSVDSGVGSSSYMAWTHDDAVRRGWFGYGSASDNHFSWRNEEGAGVPEIVLQEGGRIKLNPGTDNAVDAENSAIYYGRSYCNAAVGGSWGHSSFAALALLNTTSGPAYTVFKMGTDGPKLQALGEGGSTVRLYPGGGNANFTAWLPNSWTHYYTGTSPMSWDMFAETANVNTSIRMREDGNNHGVEFGYAGASNNNEFFLNMRQGGSDNRAFSIYRDRSRAVFNTERLDVESSGAEKMLLYRADGDANVNIRYSSSSGADVWAGKTTNNFAIGSASDLSSAGNQWMIIGSAAATFRVPVVLEGGSPSGSHAIRRDWAEDNLFRRNVQSVTSQDWNTLYNSGFSSVNNGVGLNQPSAPIVGNAYTYGSLLSMSHTNTNSGVKTQLYFPHNASSPDTTPRLPVYRSGYTSDYGNWRTLLTLQYADIRYTQTSSDINLKTDIAEIQDATSIVNALGTYSFLKQNAEVKFLKEEGEYQGQEEEYSFEMGFIAQEVEKVLPHLVGEDQFGYKTIKSKDNTLLAVAYQALKESNKRVDDLETRLKALEKLLGVI</sequence>
<organism evidence="6 7">
    <name type="scientific">Vibrio phage VspSw_1</name>
    <dbReference type="NCBI Taxonomy" id="2484249"/>
    <lineage>
        <taxon>Viruses</taxon>
        <taxon>Duplodnaviria</taxon>
        <taxon>Heunggongvirae</taxon>
        <taxon>Uroviricota</taxon>
        <taxon>Caudoviricetes</taxon>
        <taxon>Demerecviridae</taxon>
        <taxon>Pogseptimavirus</taxon>
        <taxon>Pogseptimavirus VspSw1</taxon>
    </lineage>
</organism>
<comment type="subcellular location">
    <subcellularLocation>
        <location evidence="1">Virion</location>
    </subcellularLocation>
</comment>
<evidence type="ECO:0000256" key="3">
    <source>
        <dbReference type="SAM" id="Coils"/>
    </source>
</evidence>
<dbReference type="CDD" id="cd19958">
    <property type="entry name" value="pyocin_knob"/>
    <property type="match status" value="1"/>
</dbReference>
<accession>A0A411BKB3</accession>
<gene>
    <name evidence="6" type="ORF">VspSw1_3</name>
</gene>
<proteinExistence type="predicted"/>
<evidence type="ECO:0000259" key="5">
    <source>
        <dbReference type="PROSITE" id="PS51688"/>
    </source>
</evidence>
<protein>
    <recommendedName>
        <fullName evidence="5">Peptidase S74 domain-containing protein</fullName>
    </recommendedName>
</protein>
<keyword evidence="7" id="KW-1185">Reference proteome</keyword>
<feature type="coiled-coil region" evidence="3">
    <location>
        <begin position="701"/>
        <end position="728"/>
    </location>
</feature>
<keyword evidence="2" id="KW-1227">Viral tail protein</keyword>
<reference evidence="6 7" key="1">
    <citation type="submission" date="2018-09" db="EMBL/GenBank/DDBJ databases">
        <title>Characterization and complete genomic analysis of VspSw_1.</title>
        <authorList>
            <person name="Chen L."/>
        </authorList>
    </citation>
    <scope>NUCLEOTIDE SEQUENCE [LARGE SCALE GENOMIC DNA]</scope>
</reference>
<evidence type="ECO:0000313" key="6">
    <source>
        <dbReference type="EMBL" id="QAY02080.1"/>
    </source>
</evidence>
<name>A0A411BKB3_9CAUD</name>
<dbReference type="InterPro" id="IPR030392">
    <property type="entry name" value="S74_ICA"/>
</dbReference>
<feature type="domain" description="Peptidase S74" evidence="5">
    <location>
        <begin position="615"/>
        <end position="722"/>
    </location>
</feature>
<dbReference type="GO" id="GO:0098015">
    <property type="term" value="C:virus tail"/>
    <property type="evidence" value="ECO:0007669"/>
    <property type="project" value="UniProtKB-KW"/>
</dbReference>
<keyword evidence="3" id="KW-0175">Coiled coil</keyword>
<evidence type="ECO:0000313" key="7">
    <source>
        <dbReference type="Proteomes" id="UP000290327"/>
    </source>
</evidence>
<dbReference type="Pfam" id="PF13884">
    <property type="entry name" value="Peptidase_S74"/>
    <property type="match status" value="1"/>
</dbReference>
<evidence type="ECO:0000256" key="1">
    <source>
        <dbReference type="ARBA" id="ARBA00004328"/>
    </source>
</evidence>
<dbReference type="Proteomes" id="UP000290327">
    <property type="component" value="Segment"/>
</dbReference>
<evidence type="ECO:0000256" key="4">
    <source>
        <dbReference type="SAM" id="MobiDB-lite"/>
    </source>
</evidence>
<evidence type="ECO:0000256" key="2">
    <source>
        <dbReference type="ARBA" id="ARBA00022732"/>
    </source>
</evidence>
<dbReference type="EMBL" id="MH925094">
    <property type="protein sequence ID" value="QAY02080.1"/>
    <property type="molecule type" value="Genomic_DNA"/>
</dbReference>